<organism evidence="6 7">
    <name type="scientific">Sphagnum jensenii</name>
    <dbReference type="NCBI Taxonomy" id="128206"/>
    <lineage>
        <taxon>Eukaryota</taxon>
        <taxon>Viridiplantae</taxon>
        <taxon>Streptophyta</taxon>
        <taxon>Embryophyta</taxon>
        <taxon>Bryophyta</taxon>
        <taxon>Sphagnophytina</taxon>
        <taxon>Sphagnopsida</taxon>
        <taxon>Sphagnales</taxon>
        <taxon>Sphagnaceae</taxon>
        <taxon>Sphagnum</taxon>
    </lineage>
</organism>
<dbReference type="CDD" id="cd18919">
    <property type="entry name" value="bHLH_AtBPE_like"/>
    <property type="match status" value="1"/>
</dbReference>
<dbReference type="Proteomes" id="UP001497522">
    <property type="component" value="Chromosome 1"/>
</dbReference>
<keyword evidence="7" id="KW-1185">Reference proteome</keyword>
<evidence type="ECO:0000256" key="1">
    <source>
        <dbReference type="ARBA" id="ARBA00004123"/>
    </source>
</evidence>
<evidence type="ECO:0000256" key="4">
    <source>
        <dbReference type="ARBA" id="ARBA00023242"/>
    </source>
</evidence>
<dbReference type="Gene3D" id="4.10.280.10">
    <property type="entry name" value="Helix-loop-helix DNA-binding domain"/>
    <property type="match status" value="1"/>
</dbReference>
<comment type="subcellular location">
    <subcellularLocation>
        <location evidence="1">Nucleus</location>
    </subcellularLocation>
</comment>
<evidence type="ECO:0000313" key="7">
    <source>
        <dbReference type="Proteomes" id="UP001497522"/>
    </source>
</evidence>
<evidence type="ECO:0000256" key="2">
    <source>
        <dbReference type="ARBA" id="ARBA00023015"/>
    </source>
</evidence>
<keyword evidence="2" id="KW-0805">Transcription regulation</keyword>
<dbReference type="EMBL" id="OZ023702">
    <property type="protein sequence ID" value="CAK9857520.1"/>
    <property type="molecule type" value="Genomic_DNA"/>
</dbReference>
<dbReference type="InterPro" id="IPR011598">
    <property type="entry name" value="bHLH_dom"/>
</dbReference>
<keyword evidence="3" id="KW-0804">Transcription</keyword>
<dbReference type="PROSITE" id="PS50888">
    <property type="entry name" value="BHLH"/>
    <property type="match status" value="1"/>
</dbReference>
<protein>
    <recommendedName>
        <fullName evidence="5">BHLH domain-containing protein</fullName>
    </recommendedName>
</protein>
<reference evidence="6 7" key="1">
    <citation type="submission" date="2024-03" db="EMBL/GenBank/DDBJ databases">
        <authorList>
            <consortium name="ELIXIR-Norway"/>
            <consortium name="Elixir Norway"/>
        </authorList>
    </citation>
    <scope>NUCLEOTIDE SEQUENCE [LARGE SCALE GENOMIC DNA]</scope>
</reference>
<sequence length="332" mass="36645">MQVTILVQTMMQATMLVERIMQITGDDGSDGVGGIRSIVGGDNDGTKISRSFSCSRLANLAASSNITDVRISHYSALAESKSSCEIEATTMEQEARSKSAAMQRSGVEIITKEDAKFQSVDRTLNSETSYSAEESLSSLVLMKERCTVTKLSERTSLMQQGYIHVRARRGEATDSHSIAERVRREKISERMKYLQELVPGCNKVTGKAVMLDEIINYVQSLQLQVEFLSMKLAAVNLSRLDFDVDKSLAKELLCAPMAPSMLPTCPDPTAMSYEHQQQLLQQRQVHNLQSVGFSDLDQFRALDSAFEASLPRTMTTAVCTPLSCLDAFADNL</sequence>
<keyword evidence="4" id="KW-0539">Nucleus</keyword>
<dbReference type="PANTHER" id="PTHR12565">
    <property type="entry name" value="STEROL REGULATORY ELEMENT-BINDING PROTEIN"/>
    <property type="match status" value="1"/>
</dbReference>
<evidence type="ECO:0000256" key="3">
    <source>
        <dbReference type="ARBA" id="ARBA00023163"/>
    </source>
</evidence>
<proteinExistence type="predicted"/>
<dbReference type="SMART" id="SM00353">
    <property type="entry name" value="HLH"/>
    <property type="match status" value="1"/>
</dbReference>
<name>A0ABP1A3A8_9BRYO</name>
<dbReference type="InterPro" id="IPR036638">
    <property type="entry name" value="HLH_DNA-bd_sf"/>
</dbReference>
<dbReference type="PANTHER" id="PTHR12565:SF184">
    <property type="entry name" value="BHLH TRANSCRIPTION FACTOR"/>
    <property type="match status" value="1"/>
</dbReference>
<gene>
    <name evidence="6" type="ORF">CSSPJE1EN2_LOCUS515</name>
</gene>
<dbReference type="Pfam" id="PF00010">
    <property type="entry name" value="HLH"/>
    <property type="match status" value="1"/>
</dbReference>
<dbReference type="SUPFAM" id="SSF47459">
    <property type="entry name" value="HLH, helix-loop-helix DNA-binding domain"/>
    <property type="match status" value="1"/>
</dbReference>
<evidence type="ECO:0000313" key="6">
    <source>
        <dbReference type="EMBL" id="CAK9857520.1"/>
    </source>
</evidence>
<feature type="domain" description="BHLH" evidence="5">
    <location>
        <begin position="171"/>
        <end position="221"/>
    </location>
</feature>
<dbReference type="InterPro" id="IPR024097">
    <property type="entry name" value="bHLH_ZIP_TF"/>
</dbReference>
<evidence type="ECO:0000259" key="5">
    <source>
        <dbReference type="PROSITE" id="PS50888"/>
    </source>
</evidence>
<accession>A0ABP1A3A8</accession>